<dbReference type="Proteomes" id="UP000254677">
    <property type="component" value="Unassembled WGS sequence"/>
</dbReference>
<dbReference type="SUPFAM" id="SSF47413">
    <property type="entry name" value="lambda repressor-like DNA-binding domains"/>
    <property type="match status" value="1"/>
</dbReference>
<evidence type="ECO:0000313" key="3">
    <source>
        <dbReference type="Proteomes" id="UP000254677"/>
    </source>
</evidence>
<dbReference type="OrthoDB" id="5891007at2"/>
<sequence length="83" mass="9699">MLIHSPRELAFFVISQRKKLKLSQAKVGKLVGLKQQTISEFELRPESTQLDTLFRILSALNLDIKMLSKHETSNNETQWTEEW</sequence>
<evidence type="ECO:0000313" key="2">
    <source>
        <dbReference type="EMBL" id="STX43497.1"/>
    </source>
</evidence>
<reference evidence="2 3" key="1">
    <citation type="submission" date="2018-06" db="EMBL/GenBank/DDBJ databases">
        <authorList>
            <consortium name="Pathogen Informatics"/>
            <person name="Doyle S."/>
        </authorList>
    </citation>
    <scope>NUCLEOTIDE SEQUENCE [LARGE SCALE GENOMIC DNA]</scope>
    <source>
        <strain evidence="2 3">NCTC13292</strain>
    </source>
</reference>
<gene>
    <name evidence="2" type="primary">hipB</name>
    <name evidence="2" type="ORF">NCTC13292_02211</name>
</gene>
<dbReference type="GO" id="GO:0003677">
    <property type="term" value="F:DNA binding"/>
    <property type="evidence" value="ECO:0007669"/>
    <property type="project" value="UniProtKB-KW"/>
</dbReference>
<dbReference type="InterPro" id="IPR010982">
    <property type="entry name" value="Lambda_DNA-bd_dom_sf"/>
</dbReference>
<dbReference type="EMBL" id="UGOA01000001">
    <property type="protein sequence ID" value="STX43497.1"/>
    <property type="molecule type" value="Genomic_DNA"/>
</dbReference>
<proteinExistence type="predicted"/>
<accession>A0A378J9D0</accession>
<evidence type="ECO:0000259" key="1">
    <source>
        <dbReference type="PROSITE" id="PS50943"/>
    </source>
</evidence>
<keyword evidence="3" id="KW-1185">Reference proteome</keyword>
<dbReference type="Gene3D" id="1.10.260.40">
    <property type="entry name" value="lambda repressor-like DNA-binding domains"/>
    <property type="match status" value="1"/>
</dbReference>
<name>A0A378J9D0_9GAMM</name>
<dbReference type="RefSeq" id="WP_115221821.1">
    <property type="nucleotide sequence ID" value="NZ_CAXYJE010000002.1"/>
</dbReference>
<keyword evidence="2" id="KW-0238">DNA-binding</keyword>
<dbReference type="SMART" id="SM00530">
    <property type="entry name" value="HTH_XRE"/>
    <property type="match status" value="1"/>
</dbReference>
<dbReference type="CDD" id="cd00093">
    <property type="entry name" value="HTH_XRE"/>
    <property type="match status" value="1"/>
</dbReference>
<dbReference type="InterPro" id="IPR001387">
    <property type="entry name" value="Cro/C1-type_HTH"/>
</dbReference>
<dbReference type="AlphaFoldDB" id="A0A378J9D0"/>
<feature type="domain" description="HTH cro/C1-type" evidence="1">
    <location>
        <begin position="13"/>
        <end position="67"/>
    </location>
</feature>
<protein>
    <submittedName>
        <fullName evidence="2">DNA-binding transcriptional regulator</fullName>
    </submittedName>
</protein>
<organism evidence="2 3">
    <name type="scientific">Legionella donaldsonii</name>
    <dbReference type="NCBI Taxonomy" id="45060"/>
    <lineage>
        <taxon>Bacteria</taxon>
        <taxon>Pseudomonadati</taxon>
        <taxon>Pseudomonadota</taxon>
        <taxon>Gammaproteobacteria</taxon>
        <taxon>Legionellales</taxon>
        <taxon>Legionellaceae</taxon>
        <taxon>Legionella</taxon>
    </lineage>
</organism>
<dbReference type="Pfam" id="PF01381">
    <property type="entry name" value="HTH_3"/>
    <property type="match status" value="1"/>
</dbReference>
<dbReference type="PROSITE" id="PS50943">
    <property type="entry name" value="HTH_CROC1"/>
    <property type="match status" value="1"/>
</dbReference>